<gene>
    <name evidence="2" type="ORF">EV214_102120</name>
</gene>
<feature type="transmembrane region" description="Helical" evidence="1">
    <location>
        <begin position="51"/>
        <end position="81"/>
    </location>
</feature>
<evidence type="ECO:0000313" key="3">
    <source>
        <dbReference type="Proteomes" id="UP000294919"/>
    </source>
</evidence>
<dbReference type="InterPro" id="IPR024294">
    <property type="entry name" value="DUF3810"/>
</dbReference>
<dbReference type="Pfam" id="PF12725">
    <property type="entry name" value="DUF3810"/>
    <property type="match status" value="1"/>
</dbReference>
<accession>A0A4R2L1D6</accession>
<dbReference type="AlphaFoldDB" id="A0A4R2L1D6"/>
<dbReference type="RefSeq" id="WP_207669605.1">
    <property type="nucleotide sequence ID" value="NZ_SLWV01000002.1"/>
</dbReference>
<protein>
    <submittedName>
        <fullName evidence="2">Uncharacterized protein DUF3810</fullName>
    </submittedName>
</protein>
<dbReference type="Proteomes" id="UP000294919">
    <property type="component" value="Unassembled WGS sequence"/>
</dbReference>
<evidence type="ECO:0000256" key="1">
    <source>
        <dbReference type="SAM" id="Phobius"/>
    </source>
</evidence>
<sequence>MKKFKSPYKFMCILLFPISILLSYIASFTPLFIEKIYSNYLYRFIGQSLSIIFGFLPFSIFEFMLLFLLFFIVWKIIGIILKIIKEKSHRKYLVIHFLTNIFIFISIAYFLFIVLWGLNYYRLPFSKIAKLDVKPASSMELEIVCEDLIDRTNKLRNMVHENKDGIMNLSTSYVDMFNRASKGYEIAIHIYPELSGKYGNPKGVVFSQALSFAGIGGIYSPFTGEANVNIAMPDSILPSTACHEMAHQRGFAREDEANYIAYLACNMHPDVDFQYSGTLLALIHSMNALFRYDPEKYIILHKSYSKGLLQDLSAIKTFWQQYEGPIERASSEINNAYLKSNRQNDGVQSYGRMVDLLIAEYRLKMSK</sequence>
<keyword evidence="1" id="KW-0812">Transmembrane</keyword>
<keyword evidence="3" id="KW-1185">Reference proteome</keyword>
<organism evidence="2 3">
    <name type="scientific">Marinisporobacter balticus</name>
    <dbReference type="NCBI Taxonomy" id="2018667"/>
    <lineage>
        <taxon>Bacteria</taxon>
        <taxon>Bacillati</taxon>
        <taxon>Bacillota</taxon>
        <taxon>Clostridia</taxon>
        <taxon>Peptostreptococcales</taxon>
        <taxon>Thermotaleaceae</taxon>
        <taxon>Marinisporobacter</taxon>
    </lineage>
</organism>
<evidence type="ECO:0000313" key="2">
    <source>
        <dbReference type="EMBL" id="TCO79402.1"/>
    </source>
</evidence>
<name>A0A4R2L1D6_9FIRM</name>
<reference evidence="2 3" key="1">
    <citation type="submission" date="2019-03" db="EMBL/GenBank/DDBJ databases">
        <title>Genomic Encyclopedia of Type Strains, Phase IV (KMG-IV): sequencing the most valuable type-strain genomes for metagenomic binning, comparative biology and taxonomic classification.</title>
        <authorList>
            <person name="Goeker M."/>
        </authorList>
    </citation>
    <scope>NUCLEOTIDE SEQUENCE [LARGE SCALE GENOMIC DNA]</scope>
    <source>
        <strain evidence="2 3">DSM 102940</strain>
    </source>
</reference>
<proteinExistence type="predicted"/>
<keyword evidence="1" id="KW-0472">Membrane</keyword>
<dbReference type="EMBL" id="SLWV01000002">
    <property type="protein sequence ID" value="TCO79402.1"/>
    <property type="molecule type" value="Genomic_DNA"/>
</dbReference>
<comment type="caution">
    <text evidence="2">The sequence shown here is derived from an EMBL/GenBank/DDBJ whole genome shotgun (WGS) entry which is preliminary data.</text>
</comment>
<keyword evidence="1" id="KW-1133">Transmembrane helix</keyword>
<feature type="transmembrane region" description="Helical" evidence="1">
    <location>
        <begin position="93"/>
        <end position="118"/>
    </location>
</feature>